<dbReference type="AlphaFoldDB" id="A0A1F6UL38"/>
<accession>A0A1F6UL38</accession>
<reference evidence="1 2" key="1">
    <citation type="journal article" date="2016" name="Nat. Commun.">
        <title>Thousands of microbial genomes shed light on interconnected biogeochemical processes in an aquifer system.</title>
        <authorList>
            <person name="Anantharaman K."/>
            <person name="Brown C.T."/>
            <person name="Hug L.A."/>
            <person name="Sharon I."/>
            <person name="Castelle C.J."/>
            <person name="Probst A.J."/>
            <person name="Thomas B.C."/>
            <person name="Singh A."/>
            <person name="Wilkins M.J."/>
            <person name="Karaoz U."/>
            <person name="Brodie E.L."/>
            <person name="Williams K.H."/>
            <person name="Hubbard S.S."/>
            <person name="Banfield J.F."/>
        </authorList>
    </citation>
    <scope>NUCLEOTIDE SEQUENCE [LARGE SCALE GENOMIC DNA]</scope>
</reference>
<protein>
    <recommendedName>
        <fullName evidence="3">Haemolysin activator HlyB C-terminal domain-containing protein</fullName>
    </recommendedName>
</protein>
<sequence>MQQWLLLIFADSARLRIKDPLPDQSSRFELASAGLGVRFTAWKNLKGELDWGKALKDSAVTQSGDDRVHFRLEYGF</sequence>
<evidence type="ECO:0000313" key="1">
    <source>
        <dbReference type="EMBL" id="OGI58094.1"/>
    </source>
</evidence>
<proteinExistence type="predicted"/>
<evidence type="ECO:0000313" key="2">
    <source>
        <dbReference type="Proteomes" id="UP000177950"/>
    </source>
</evidence>
<dbReference type="EMBL" id="MFSV01000089">
    <property type="protein sequence ID" value="OGI58094.1"/>
    <property type="molecule type" value="Genomic_DNA"/>
</dbReference>
<evidence type="ECO:0008006" key="3">
    <source>
        <dbReference type="Google" id="ProtNLM"/>
    </source>
</evidence>
<dbReference type="Proteomes" id="UP000177950">
    <property type="component" value="Unassembled WGS sequence"/>
</dbReference>
<dbReference type="Gene3D" id="2.40.160.50">
    <property type="entry name" value="membrane protein fhac: a member of the omp85/tpsb transporter family"/>
    <property type="match status" value="1"/>
</dbReference>
<comment type="caution">
    <text evidence="1">The sequence shown here is derived from an EMBL/GenBank/DDBJ whole genome shotgun (WGS) entry which is preliminary data.</text>
</comment>
<name>A0A1F6UL38_9PROT</name>
<organism evidence="1 2">
    <name type="scientific">Candidatus Muproteobacteria bacterium RBG_19FT_COMBO_61_10</name>
    <dbReference type="NCBI Taxonomy" id="1817761"/>
    <lineage>
        <taxon>Bacteria</taxon>
        <taxon>Pseudomonadati</taxon>
        <taxon>Pseudomonadota</taxon>
        <taxon>Candidatus Muproteobacteria</taxon>
    </lineage>
</organism>
<gene>
    <name evidence="1" type="ORF">A2V58_00220</name>
</gene>